<reference evidence="2 3" key="1">
    <citation type="submission" date="2020-07" db="EMBL/GenBank/DDBJ databases">
        <title>Sequencing the genomes of 1000 actinobacteria strains.</title>
        <authorList>
            <person name="Klenk H.-P."/>
        </authorList>
    </citation>
    <scope>NUCLEOTIDE SEQUENCE [LARGE SCALE GENOMIC DNA]</scope>
    <source>
        <strain evidence="2 3">DSM 18248</strain>
    </source>
</reference>
<accession>A0A7Z0C503</accession>
<evidence type="ECO:0000313" key="3">
    <source>
        <dbReference type="Proteomes" id="UP000537326"/>
    </source>
</evidence>
<evidence type="ECO:0008006" key="4">
    <source>
        <dbReference type="Google" id="ProtNLM"/>
    </source>
</evidence>
<gene>
    <name evidence="2" type="ORF">BKA05_003357</name>
</gene>
<dbReference type="RefSeq" id="WP_179532472.1">
    <property type="nucleotide sequence ID" value="NZ_BAAAPP010000019.1"/>
</dbReference>
<proteinExistence type="predicted"/>
<organism evidence="2 3">
    <name type="scientific">Nocardioides marinus</name>
    <dbReference type="NCBI Taxonomy" id="374514"/>
    <lineage>
        <taxon>Bacteria</taxon>
        <taxon>Bacillati</taxon>
        <taxon>Actinomycetota</taxon>
        <taxon>Actinomycetes</taxon>
        <taxon>Propionibacteriales</taxon>
        <taxon>Nocardioidaceae</taxon>
        <taxon>Nocardioides</taxon>
    </lineage>
</organism>
<evidence type="ECO:0000256" key="1">
    <source>
        <dbReference type="SAM" id="SignalP"/>
    </source>
</evidence>
<dbReference type="Proteomes" id="UP000537326">
    <property type="component" value="Unassembled WGS sequence"/>
</dbReference>
<name>A0A7Z0C503_9ACTN</name>
<dbReference type="EMBL" id="JACBZI010000001">
    <property type="protein sequence ID" value="NYI11842.1"/>
    <property type="molecule type" value="Genomic_DNA"/>
</dbReference>
<protein>
    <recommendedName>
        <fullName evidence="4">Lipoprotein LpqN</fullName>
    </recommendedName>
</protein>
<keyword evidence="1" id="KW-0732">Signal</keyword>
<feature type="chain" id="PRO_5038613232" description="Lipoprotein LpqN" evidence="1">
    <location>
        <begin position="27"/>
        <end position="217"/>
    </location>
</feature>
<keyword evidence="3" id="KW-1185">Reference proteome</keyword>
<evidence type="ECO:0000313" key="2">
    <source>
        <dbReference type="EMBL" id="NYI11842.1"/>
    </source>
</evidence>
<sequence>MDGRRLGLAALTVVAMAATGAGLGYAGADDAPEPLVVDAGPVAAADPDYPQDREVRVLEDPEYPTLEPGLPASRRLVGTSPFAISLPVPRGWVRSDSTAGEARFYPEAYSEDIKNTYFVRVRLVANQYLSVAAQLDTRIHALSTASGIEGFTLESRSFDALVATYVSEGYRRVAMEQYVAQPGQDTAFAYVAVIGREQDRDGLADLLDRLVSGLRYR</sequence>
<feature type="signal peptide" evidence="1">
    <location>
        <begin position="1"/>
        <end position="26"/>
    </location>
</feature>
<comment type="caution">
    <text evidence="2">The sequence shown here is derived from an EMBL/GenBank/DDBJ whole genome shotgun (WGS) entry which is preliminary data.</text>
</comment>
<dbReference type="AlphaFoldDB" id="A0A7Z0C503"/>